<feature type="coiled-coil region" evidence="1">
    <location>
        <begin position="391"/>
        <end position="446"/>
    </location>
</feature>
<evidence type="ECO:0000313" key="3">
    <source>
        <dbReference type="EMBL" id="KAK6346294.1"/>
    </source>
</evidence>
<feature type="region of interest" description="Disordered" evidence="2">
    <location>
        <begin position="452"/>
        <end position="475"/>
    </location>
</feature>
<dbReference type="EMBL" id="JAVHNS010000008">
    <property type="protein sequence ID" value="KAK6346294.1"/>
    <property type="molecule type" value="Genomic_DNA"/>
</dbReference>
<accession>A0AAV9UPK8</accession>
<feature type="region of interest" description="Disordered" evidence="2">
    <location>
        <begin position="659"/>
        <end position="695"/>
    </location>
</feature>
<dbReference type="Proteomes" id="UP001373714">
    <property type="component" value="Unassembled WGS sequence"/>
</dbReference>
<evidence type="ECO:0000313" key="4">
    <source>
        <dbReference type="Proteomes" id="UP001373714"/>
    </source>
</evidence>
<dbReference type="Pfam" id="PF12709">
    <property type="entry name" value="Fungal_TACC"/>
    <property type="match status" value="1"/>
</dbReference>
<dbReference type="Gene3D" id="1.10.287.1490">
    <property type="match status" value="1"/>
</dbReference>
<feature type="region of interest" description="Disordered" evidence="2">
    <location>
        <begin position="1"/>
        <end position="28"/>
    </location>
</feature>
<dbReference type="InterPro" id="IPR024312">
    <property type="entry name" value="TACC_fungi"/>
</dbReference>
<comment type="caution">
    <text evidence="3">The sequence shown here is derived from an EMBL/GenBank/DDBJ whole genome shotgun (WGS) entry which is preliminary data.</text>
</comment>
<evidence type="ECO:0000256" key="2">
    <source>
        <dbReference type="SAM" id="MobiDB-lite"/>
    </source>
</evidence>
<keyword evidence="1" id="KW-0175">Coiled coil</keyword>
<organism evidence="3 4">
    <name type="scientific">Orbilia blumenaviensis</name>
    <dbReference type="NCBI Taxonomy" id="1796055"/>
    <lineage>
        <taxon>Eukaryota</taxon>
        <taxon>Fungi</taxon>
        <taxon>Dikarya</taxon>
        <taxon>Ascomycota</taxon>
        <taxon>Pezizomycotina</taxon>
        <taxon>Orbiliomycetes</taxon>
        <taxon>Orbiliales</taxon>
        <taxon>Orbiliaceae</taxon>
        <taxon>Orbilia</taxon>
    </lineage>
</organism>
<feature type="compositionally biased region" description="Basic and acidic residues" evidence="2">
    <location>
        <begin position="271"/>
        <end position="280"/>
    </location>
</feature>
<dbReference type="AlphaFoldDB" id="A0AAV9UPK8"/>
<sequence length="695" mass="76769">MSEPLIDISPNKVYGTSQTPSAPPPLDDPIILASEESEYSVIDYNIPKSFSSSGIGEKHLRSAHSSPMKVMKKPKYDTYDESMKENTDISFADDDEDFLARISGQLVRADEHTSHSMSFDSNLSGFSDALIEGGVGVSREAEEQMGERAVDRQILRESYRRERSMERGSPFTTPTKSNPPFSTPNKHSWSSPKSEPVTPGTVTPRAAGQPSRLAGLSQYSKSPESTPGNNERTQNLLLDFTTQFNAIKANPPPQTPTRSRRRSQSNSPTKRTRDGSESPSKRPLPAPTPMERKFLLDFDIPPPPTPRSIPSITPKEVENIKSQFLAQIAQLKAEIAGKETQIHTLKDSVSDAERRASNGIVELRQVREEMEDMSARTMVIESRLTEAGRAIQEFQGQVEVGNKLLDEARRERDSAVQDKDFLKRELEELRRENEQVSDSLLKTKQDLASAKKDLIVERQKRSAPNSPARGSGGSNVAVEAAVEKAVAAANATKDMEVSQAVEKVAKELHTLYKSKHEQKVSALKQSYSKRWEKRVNELEAKNNDLTNTNNELSNKIMRMEEESEEHLNLSGPVLSQHDAGEQKEEIEKLEAQISKAKEQIKTLQDELSVERREKGELVLAVDELLALGGAPALAENGVTNLRGSLSRASGASIAKALTPVKTEKETKSSSSIRGGIEKMGNGANHSKGRFGFPSF</sequence>
<feature type="compositionally biased region" description="Polar residues" evidence="2">
    <location>
        <begin position="170"/>
        <end position="193"/>
    </location>
</feature>
<proteinExistence type="predicted"/>
<feature type="coiled-coil region" evidence="1">
    <location>
        <begin position="321"/>
        <end position="355"/>
    </location>
</feature>
<protein>
    <submittedName>
        <fullName evidence="3">Uncharacterized protein</fullName>
    </submittedName>
</protein>
<feature type="compositionally biased region" description="Basic and acidic residues" evidence="2">
    <location>
        <begin position="139"/>
        <end position="166"/>
    </location>
</feature>
<feature type="region of interest" description="Disordered" evidence="2">
    <location>
        <begin position="137"/>
        <end position="313"/>
    </location>
</feature>
<gene>
    <name evidence="3" type="ORF">TWF730_010623</name>
</gene>
<feature type="compositionally biased region" description="Polar residues" evidence="2">
    <location>
        <begin position="217"/>
        <end position="245"/>
    </location>
</feature>
<keyword evidence="4" id="KW-1185">Reference proteome</keyword>
<dbReference type="PANTHER" id="PTHR45615:SF80">
    <property type="entry name" value="GRIP DOMAIN-CONTAINING PROTEIN"/>
    <property type="match status" value="1"/>
</dbReference>
<name>A0AAV9UPK8_9PEZI</name>
<evidence type="ECO:0000256" key="1">
    <source>
        <dbReference type="SAM" id="Coils"/>
    </source>
</evidence>
<feature type="coiled-coil region" evidence="1">
    <location>
        <begin position="528"/>
        <end position="613"/>
    </location>
</feature>
<reference evidence="3 4" key="1">
    <citation type="submission" date="2019-10" db="EMBL/GenBank/DDBJ databases">
        <authorList>
            <person name="Palmer J.M."/>
        </authorList>
    </citation>
    <scope>NUCLEOTIDE SEQUENCE [LARGE SCALE GENOMIC DNA]</scope>
    <source>
        <strain evidence="3 4">TWF730</strain>
    </source>
</reference>
<dbReference type="PANTHER" id="PTHR45615">
    <property type="entry name" value="MYOSIN HEAVY CHAIN, NON-MUSCLE"/>
    <property type="match status" value="1"/>
</dbReference>